<feature type="compositionally biased region" description="Gly residues" evidence="5">
    <location>
        <begin position="644"/>
        <end position="653"/>
    </location>
</feature>
<proteinExistence type="predicted"/>
<dbReference type="GO" id="GO:0031593">
    <property type="term" value="F:polyubiquitin modification-dependent protein binding"/>
    <property type="evidence" value="ECO:0007669"/>
    <property type="project" value="TreeGrafter"/>
</dbReference>
<dbReference type="KEGG" id="aaf:AURANDRAFT_65764"/>
<dbReference type="Pfam" id="PF00240">
    <property type="entry name" value="ubiquitin"/>
    <property type="match status" value="1"/>
</dbReference>
<dbReference type="GO" id="GO:0006511">
    <property type="term" value="P:ubiquitin-dependent protein catabolic process"/>
    <property type="evidence" value="ECO:0007669"/>
    <property type="project" value="TreeGrafter"/>
</dbReference>
<dbReference type="Proteomes" id="UP000002729">
    <property type="component" value="Unassembled WGS sequence"/>
</dbReference>
<dbReference type="Gene3D" id="3.10.20.90">
    <property type="entry name" value="Phosphatidylinositol 3-kinase Catalytic Subunit, Chain A, domain 1"/>
    <property type="match status" value="1"/>
</dbReference>
<evidence type="ECO:0000256" key="1">
    <source>
        <dbReference type="ARBA" id="ARBA00004141"/>
    </source>
</evidence>
<dbReference type="InterPro" id="IPR006636">
    <property type="entry name" value="STI1_HS-bd"/>
</dbReference>
<evidence type="ECO:0000256" key="4">
    <source>
        <dbReference type="ARBA" id="ARBA00023136"/>
    </source>
</evidence>
<dbReference type="PANTHER" id="PTHR10677">
    <property type="entry name" value="UBIQUILIN"/>
    <property type="match status" value="1"/>
</dbReference>
<dbReference type="GO" id="GO:0016020">
    <property type="term" value="C:membrane"/>
    <property type="evidence" value="ECO:0007669"/>
    <property type="project" value="UniProtKB-SubCell"/>
</dbReference>
<dbReference type="GeneID" id="20225496"/>
<feature type="compositionally biased region" description="Low complexity" evidence="5">
    <location>
        <begin position="727"/>
        <end position="743"/>
    </location>
</feature>
<reference evidence="7 8" key="1">
    <citation type="journal article" date="2011" name="Proc. Natl. Acad. Sci. U.S.A.">
        <title>Niche of harmful alga Aureococcus anophagefferens revealed through ecogenomics.</title>
        <authorList>
            <person name="Gobler C.J."/>
            <person name="Berry D.L."/>
            <person name="Dyhrman S.T."/>
            <person name="Wilhelm S.W."/>
            <person name="Salamov A."/>
            <person name="Lobanov A.V."/>
            <person name="Zhang Y."/>
            <person name="Collier J.L."/>
            <person name="Wurch L.L."/>
            <person name="Kustka A.B."/>
            <person name="Dill B.D."/>
            <person name="Shah M."/>
            <person name="VerBerkmoes N.C."/>
            <person name="Kuo A."/>
            <person name="Terry A."/>
            <person name="Pangilinan J."/>
            <person name="Lindquist E.A."/>
            <person name="Lucas S."/>
            <person name="Paulsen I.T."/>
            <person name="Hattenrath-Lehmann T.K."/>
            <person name="Talmage S.C."/>
            <person name="Walker E.A."/>
            <person name="Koch F."/>
            <person name="Burson A.M."/>
            <person name="Marcoval M.A."/>
            <person name="Tang Y.Z."/>
            <person name="Lecleir G.R."/>
            <person name="Coyne K.J."/>
            <person name="Berg G.M."/>
            <person name="Bertrand E.M."/>
            <person name="Saito M.A."/>
            <person name="Gladyshev V.N."/>
            <person name="Grigoriev I.V."/>
        </authorList>
    </citation>
    <scope>NUCLEOTIDE SEQUENCE [LARGE SCALE GENOMIC DNA]</scope>
    <source>
        <strain evidence="8">CCMP 1984</strain>
    </source>
</reference>
<dbReference type="Pfam" id="PF23195">
    <property type="entry name" value="UBQLN1"/>
    <property type="match status" value="1"/>
</dbReference>
<feature type="compositionally biased region" description="Acidic residues" evidence="5">
    <location>
        <begin position="764"/>
        <end position="773"/>
    </location>
</feature>
<feature type="region of interest" description="Disordered" evidence="5">
    <location>
        <begin position="642"/>
        <end position="672"/>
    </location>
</feature>
<dbReference type="InParanoid" id="F0YF39"/>
<dbReference type="eggNOG" id="KOG0010">
    <property type="taxonomic scope" value="Eukaryota"/>
</dbReference>
<dbReference type="OrthoDB" id="267397at2759"/>
<evidence type="ECO:0000313" key="8">
    <source>
        <dbReference type="Proteomes" id="UP000002729"/>
    </source>
</evidence>
<dbReference type="InterPro" id="IPR029071">
    <property type="entry name" value="Ubiquitin-like_domsf"/>
</dbReference>
<dbReference type="SMART" id="SM00727">
    <property type="entry name" value="STI1"/>
    <property type="match status" value="1"/>
</dbReference>
<evidence type="ECO:0000256" key="5">
    <source>
        <dbReference type="SAM" id="MobiDB-lite"/>
    </source>
</evidence>
<evidence type="ECO:0000256" key="3">
    <source>
        <dbReference type="ARBA" id="ARBA00022989"/>
    </source>
</evidence>
<dbReference type="RefSeq" id="XP_009038940.1">
    <property type="nucleotide sequence ID" value="XM_009040692.1"/>
</dbReference>
<evidence type="ECO:0000259" key="6">
    <source>
        <dbReference type="PROSITE" id="PS50053"/>
    </source>
</evidence>
<feature type="compositionally biased region" description="Gly residues" evidence="5">
    <location>
        <begin position="367"/>
        <end position="376"/>
    </location>
</feature>
<evidence type="ECO:0000256" key="2">
    <source>
        <dbReference type="ARBA" id="ARBA00022692"/>
    </source>
</evidence>
<dbReference type="InterPro" id="IPR000626">
    <property type="entry name" value="Ubiquitin-like_dom"/>
</dbReference>
<dbReference type="Gene3D" id="1.10.260.100">
    <property type="match status" value="1"/>
</dbReference>
<feature type="compositionally biased region" description="Low complexity" evidence="5">
    <location>
        <begin position="377"/>
        <end position="387"/>
    </location>
</feature>
<dbReference type="EMBL" id="GL833135">
    <property type="protein sequence ID" value="EGB06362.1"/>
    <property type="molecule type" value="Genomic_DNA"/>
</dbReference>
<dbReference type="PANTHER" id="PTHR10677:SF3">
    <property type="entry name" value="FI07626P-RELATED"/>
    <property type="match status" value="1"/>
</dbReference>
<feature type="compositionally biased region" description="Pro residues" evidence="5">
    <location>
        <begin position="744"/>
        <end position="755"/>
    </location>
</feature>
<dbReference type="PROSITE" id="PS50053">
    <property type="entry name" value="UBIQUITIN_2"/>
    <property type="match status" value="1"/>
</dbReference>
<dbReference type="InterPro" id="IPR015496">
    <property type="entry name" value="Ubiquilin"/>
</dbReference>
<keyword evidence="4" id="KW-0472">Membrane</keyword>
<dbReference type="InterPro" id="IPR022764">
    <property type="entry name" value="Peptidase_S54_rhomboid_dom"/>
</dbReference>
<dbReference type="SMART" id="SM00213">
    <property type="entry name" value="UBQ"/>
    <property type="match status" value="1"/>
</dbReference>
<feature type="domain" description="Ubiquitin-like" evidence="6">
    <location>
        <begin position="438"/>
        <end position="486"/>
    </location>
</feature>
<comment type="subcellular location">
    <subcellularLocation>
        <location evidence="1">Membrane</location>
        <topology evidence="1">Multi-pass membrane protein</topology>
    </subcellularLocation>
</comment>
<dbReference type="GO" id="GO:0004252">
    <property type="term" value="F:serine-type endopeptidase activity"/>
    <property type="evidence" value="ECO:0007669"/>
    <property type="project" value="InterPro"/>
</dbReference>
<gene>
    <name evidence="7" type="ORF">AURANDRAFT_65764</name>
</gene>
<protein>
    <recommendedName>
        <fullName evidence="6">Ubiquitin-like domain-containing protein</fullName>
    </recommendedName>
</protein>
<dbReference type="InterPro" id="IPR035952">
    <property type="entry name" value="Rhomboid-like_sf"/>
</dbReference>
<accession>F0YF39</accession>
<sequence>MNGAGAFDKYASVASSFAPVILAQFLVPTLDASYGREFRSVVSLPIRPSVLERHFVFSRGALERGRWWTAASYMLLHVDHAHAMANLQGLVLSGPAALDVLGGVGAILVYVTAGVCAALDPAKLTDLQLERRLRARWSSATAALSRRAAPVLDALGLDPAFLEPPKARVPRPRDDRGGFGGVGDALGDALASAAATARRTLDLGSSALDDTASTIARNVAKTRARQRRLVGASAGVAALLAVDLCASLERLAAPRRPASDDAVLHALLHAVGALRYFAGEVNRAWTGNGLGGVDHAAHLNGALVGVAFYVVGRALRRRRARADRGRRLGRGYVGGESRDVSAPAPMTRSRGGGAGELGTRGDSDAATGGGDGGGGAAAPRGAAADRTWPPQRLARSRTRPGGVALRASSSDEPRSKPQSLPACSSGKAFGWRGSKASSVAEFKDQIAGDAAVPAAEQRLIYKGRALQDAQLLAELDIEDGGTVHLLRAVARAPAPPAPAAPTLANPAGGGGLDLFGGGMGPGMSQADMQRRLMADPEAMSRVLNSPLTRSLMENPALMQSIVQSNPQLQRAMEQNPQLRHALTDPNLLREAVEVARSPARLREAMRHQDLALSQLENHPEGFNALRRMYNEVQEPLFDSLDNMGGTGGGGGGAAPAVPEDPNAPPGALPNPWARPAAPAAPAMPAFDPAMFAAMAGRGPPGAARPPAFDPALLAAMPGAGGPPPPGLDLLSLLRPPTAAAAPPRANPARPPPPANPWAHIPDPPGDDDDDIYG</sequence>
<dbReference type="SUPFAM" id="SSF54236">
    <property type="entry name" value="Ubiquitin-like"/>
    <property type="match status" value="1"/>
</dbReference>
<dbReference type="AlphaFoldDB" id="F0YF39"/>
<dbReference type="Pfam" id="PF01694">
    <property type="entry name" value="Rhomboid"/>
    <property type="match status" value="1"/>
</dbReference>
<keyword evidence="2" id="KW-0812">Transmembrane</keyword>
<keyword evidence="3" id="KW-1133">Transmembrane helix</keyword>
<organism evidence="8">
    <name type="scientific">Aureococcus anophagefferens</name>
    <name type="common">Harmful bloom alga</name>
    <dbReference type="NCBI Taxonomy" id="44056"/>
    <lineage>
        <taxon>Eukaryota</taxon>
        <taxon>Sar</taxon>
        <taxon>Stramenopiles</taxon>
        <taxon>Ochrophyta</taxon>
        <taxon>Pelagophyceae</taxon>
        <taxon>Pelagomonadales</taxon>
        <taxon>Pelagomonadaceae</taxon>
        <taxon>Aureococcus</taxon>
    </lineage>
</organism>
<dbReference type="Gene3D" id="1.20.1540.10">
    <property type="entry name" value="Rhomboid-like"/>
    <property type="match status" value="1"/>
</dbReference>
<dbReference type="SUPFAM" id="SSF144091">
    <property type="entry name" value="Rhomboid-like"/>
    <property type="match status" value="1"/>
</dbReference>
<feature type="region of interest" description="Disordered" evidence="5">
    <location>
        <begin position="328"/>
        <end position="429"/>
    </location>
</feature>
<feature type="region of interest" description="Disordered" evidence="5">
    <location>
        <begin position="714"/>
        <end position="773"/>
    </location>
</feature>
<dbReference type="FunFam" id="1.10.260.100:FF:000001">
    <property type="entry name" value="Ubiquilin 1"/>
    <property type="match status" value="1"/>
</dbReference>
<name>F0YF39_AURAN</name>
<evidence type="ECO:0000313" key="7">
    <source>
        <dbReference type="EMBL" id="EGB06362.1"/>
    </source>
</evidence>
<keyword evidence="8" id="KW-1185">Reference proteome</keyword>
<dbReference type="GO" id="GO:0005829">
    <property type="term" value="C:cytosol"/>
    <property type="evidence" value="ECO:0007669"/>
    <property type="project" value="TreeGrafter"/>
</dbReference>